<organism evidence="5 6">
    <name type="scientific">Didymodactylos carnosus</name>
    <dbReference type="NCBI Taxonomy" id="1234261"/>
    <lineage>
        <taxon>Eukaryota</taxon>
        <taxon>Metazoa</taxon>
        <taxon>Spiralia</taxon>
        <taxon>Gnathifera</taxon>
        <taxon>Rotifera</taxon>
        <taxon>Eurotatoria</taxon>
        <taxon>Bdelloidea</taxon>
        <taxon>Philodinida</taxon>
        <taxon>Philodinidae</taxon>
        <taxon>Didymodactylos</taxon>
    </lineage>
</organism>
<keyword evidence="1" id="KW-0238">DNA-binding</keyword>
<name>A0A8S2I8H2_9BILA</name>
<feature type="region of interest" description="Disordered" evidence="2">
    <location>
        <begin position="1"/>
        <end position="31"/>
    </location>
</feature>
<dbReference type="Proteomes" id="UP000677228">
    <property type="component" value="Unassembled WGS sequence"/>
</dbReference>
<accession>A0A8S2I8H2</accession>
<gene>
    <name evidence="4" type="ORF">OVA965_LOCUS11891</name>
    <name evidence="5" type="ORF">TMI583_LOCUS11898</name>
</gene>
<comment type="caution">
    <text evidence="5">The sequence shown here is derived from an EMBL/GenBank/DDBJ whole genome shotgun (WGS) entry which is preliminary data.</text>
</comment>
<dbReference type="PROSITE" id="PS51253">
    <property type="entry name" value="HTH_CENPB"/>
    <property type="match status" value="1"/>
</dbReference>
<sequence length="328" mass="38070">MNAQNIASTLSDLVSRELSNKEPSPVTSQERQMAEYLADTVKLMVSGQKVDYDEKTTIDFAGFTDEEDSEGEEQHEEEEVDEDWTNKELVLEKYDLKSFSEDFMRQVIDFVDQAGPGSKHGRSWKAIHHRFRTIPNRHYIPQFRKYLEHHGTKRQKTQNLDELLYKKLIDAREKSLAVHDLDIQRWGLRIAREIKLEEFRASHGWLENFKARHRLASHKITNFLSHHQVANRDAIEKSKQDFLKEYHKISSHFKPSETLNTDQTGVEKELHSSRTITFIGEKKTFGAVQSKNATTHSYTLQPTISLDGKLLATIYLCLQEPGDKLCII</sequence>
<dbReference type="EMBL" id="CAJOBA010004690">
    <property type="protein sequence ID" value="CAF3720620.1"/>
    <property type="molecule type" value="Genomic_DNA"/>
</dbReference>
<evidence type="ECO:0000256" key="1">
    <source>
        <dbReference type="ARBA" id="ARBA00023125"/>
    </source>
</evidence>
<feature type="compositionally biased region" description="Polar residues" evidence="2">
    <location>
        <begin position="1"/>
        <end position="12"/>
    </location>
</feature>
<evidence type="ECO:0000313" key="5">
    <source>
        <dbReference type="EMBL" id="CAF3720620.1"/>
    </source>
</evidence>
<dbReference type="SMART" id="SM00674">
    <property type="entry name" value="CENPB"/>
    <property type="match status" value="1"/>
</dbReference>
<evidence type="ECO:0000259" key="3">
    <source>
        <dbReference type="PROSITE" id="PS51253"/>
    </source>
</evidence>
<reference evidence="5" key="1">
    <citation type="submission" date="2021-02" db="EMBL/GenBank/DDBJ databases">
        <authorList>
            <person name="Nowell W R."/>
        </authorList>
    </citation>
    <scope>NUCLEOTIDE SEQUENCE</scope>
</reference>
<dbReference type="Pfam" id="PF03221">
    <property type="entry name" value="HTH_Tnp_Tc5"/>
    <property type="match status" value="1"/>
</dbReference>
<proteinExistence type="predicted"/>
<protein>
    <recommendedName>
        <fullName evidence="3">HTH CENPB-type domain-containing protein</fullName>
    </recommendedName>
</protein>
<feature type="compositionally biased region" description="Polar residues" evidence="2">
    <location>
        <begin position="21"/>
        <end position="31"/>
    </location>
</feature>
<dbReference type="AlphaFoldDB" id="A0A8S2I8H2"/>
<evidence type="ECO:0000313" key="4">
    <source>
        <dbReference type="EMBL" id="CAF0945937.1"/>
    </source>
</evidence>
<dbReference type="Proteomes" id="UP000682733">
    <property type="component" value="Unassembled WGS sequence"/>
</dbReference>
<dbReference type="SUPFAM" id="SSF46689">
    <property type="entry name" value="Homeodomain-like"/>
    <property type="match status" value="1"/>
</dbReference>
<evidence type="ECO:0000256" key="2">
    <source>
        <dbReference type="SAM" id="MobiDB-lite"/>
    </source>
</evidence>
<dbReference type="InterPro" id="IPR006600">
    <property type="entry name" value="HTH_CenpB_DNA-bd_dom"/>
</dbReference>
<dbReference type="InterPro" id="IPR009057">
    <property type="entry name" value="Homeodomain-like_sf"/>
</dbReference>
<dbReference type="EMBL" id="CAJNOK010004684">
    <property type="protein sequence ID" value="CAF0945937.1"/>
    <property type="molecule type" value="Genomic_DNA"/>
</dbReference>
<feature type="domain" description="HTH CENPB-type" evidence="3">
    <location>
        <begin position="148"/>
        <end position="219"/>
    </location>
</feature>
<dbReference type="Gene3D" id="1.10.10.60">
    <property type="entry name" value="Homeodomain-like"/>
    <property type="match status" value="1"/>
</dbReference>
<dbReference type="GO" id="GO:0003677">
    <property type="term" value="F:DNA binding"/>
    <property type="evidence" value="ECO:0007669"/>
    <property type="project" value="UniProtKB-KW"/>
</dbReference>
<evidence type="ECO:0000313" key="6">
    <source>
        <dbReference type="Proteomes" id="UP000682733"/>
    </source>
</evidence>